<accession>A0ABM7SGF3</accession>
<reference evidence="1 2" key="1">
    <citation type="submission" date="2021-07" db="EMBL/GenBank/DDBJ databases">
        <title>Novel Helicobacter sp. Isolated from a cat.</title>
        <authorList>
            <person name="Rimbara E."/>
            <person name="Suzuki M."/>
        </authorList>
    </citation>
    <scope>NUCLEOTIDE SEQUENCE [LARGE SCALE GENOMIC DNA]</scope>
    <source>
        <strain evidence="2">NHP19-012</strain>
        <plasmid evidence="1 2">pNHP190012_1</plasmid>
    </source>
</reference>
<dbReference type="EMBL" id="AP024820">
    <property type="protein sequence ID" value="BCZ20003.1"/>
    <property type="molecule type" value="Genomic_DNA"/>
</dbReference>
<gene>
    <name evidence="1" type="ORF">NHP190012_16450</name>
</gene>
<dbReference type="RefSeq" id="WP_221272670.1">
    <property type="nucleotide sequence ID" value="NZ_AP024820.1"/>
</dbReference>
<keyword evidence="2" id="KW-1185">Reference proteome</keyword>
<dbReference type="InterPro" id="IPR008497">
    <property type="entry name" value="DUF779"/>
</dbReference>
<keyword evidence="1" id="KW-0614">Plasmid</keyword>
<evidence type="ECO:0000313" key="1">
    <source>
        <dbReference type="EMBL" id="BCZ20003.1"/>
    </source>
</evidence>
<sequence>MEVAKVVLTPEAAKLIQELKALHPDFIFYQSCGCCDGSIVYVYDRSDFKLGDNDICLGCVGGVEFYMHKKQYEYQKHTQLILSVKPIDGSEFSLEYGMGKSFELQSRLFSPEELEELQRQV</sequence>
<name>A0ABM7SGF3_9HELI</name>
<geneLocation type="plasmid" evidence="1 2">
    <name>pNHP190012_1</name>
</geneLocation>
<dbReference type="PIRSF" id="PIRSF009151">
    <property type="entry name" value="DUF779"/>
    <property type="match status" value="1"/>
</dbReference>
<organism evidence="1 2">
    <name type="scientific">Helicobacter gastrofelis</name>
    <dbReference type="NCBI Taxonomy" id="2849642"/>
    <lineage>
        <taxon>Bacteria</taxon>
        <taxon>Pseudomonadati</taxon>
        <taxon>Campylobacterota</taxon>
        <taxon>Epsilonproteobacteria</taxon>
        <taxon>Campylobacterales</taxon>
        <taxon>Helicobacteraceae</taxon>
        <taxon>Helicobacter</taxon>
    </lineage>
</organism>
<evidence type="ECO:0000313" key="2">
    <source>
        <dbReference type="Proteomes" id="UP000826146"/>
    </source>
</evidence>
<dbReference type="Proteomes" id="UP000826146">
    <property type="component" value="Plasmid pNHP190012_1"/>
</dbReference>
<dbReference type="Pfam" id="PF05610">
    <property type="entry name" value="DUF779"/>
    <property type="match status" value="1"/>
</dbReference>
<protein>
    <submittedName>
        <fullName evidence="1">Acetaldehyde dehydrogenase</fullName>
    </submittedName>
</protein>
<proteinExistence type="predicted"/>